<dbReference type="PANTHER" id="PTHR28657:SF10">
    <property type="entry name" value="INDOLEAMINE 2,3-DIOXYGENASE"/>
    <property type="match status" value="1"/>
</dbReference>
<evidence type="ECO:0000256" key="1">
    <source>
        <dbReference type="ARBA" id="ARBA00007119"/>
    </source>
</evidence>
<evidence type="ECO:0000313" key="5">
    <source>
        <dbReference type="EMBL" id="EED14928.1"/>
    </source>
</evidence>
<dbReference type="EMBL" id="EQ962657">
    <property type="protein sequence ID" value="EED14928.1"/>
    <property type="molecule type" value="Genomic_DNA"/>
</dbReference>
<organism evidence="5 6">
    <name type="scientific">Talaromyces stipitatus (strain ATCC 10500 / CBS 375.48 / QM 6759 / NRRL 1006)</name>
    <name type="common">Penicillium stipitatum</name>
    <dbReference type="NCBI Taxonomy" id="441959"/>
    <lineage>
        <taxon>Eukaryota</taxon>
        <taxon>Fungi</taxon>
        <taxon>Dikarya</taxon>
        <taxon>Ascomycota</taxon>
        <taxon>Pezizomycotina</taxon>
        <taxon>Eurotiomycetes</taxon>
        <taxon>Eurotiomycetidae</taxon>
        <taxon>Eurotiales</taxon>
        <taxon>Trichocomaceae</taxon>
        <taxon>Talaromyces</taxon>
        <taxon>Talaromyces sect. Talaromyces</taxon>
    </lineage>
</organism>
<evidence type="ECO:0000313" key="6">
    <source>
        <dbReference type="Proteomes" id="UP000001745"/>
    </source>
</evidence>
<dbReference type="PhylomeDB" id="B8MKS9"/>
<dbReference type="AlphaFoldDB" id="B8MKS9"/>
<dbReference type="HOGENOM" id="CLU_010089_0_1_1"/>
<dbReference type="GO" id="GO:0046872">
    <property type="term" value="F:metal ion binding"/>
    <property type="evidence" value="ECO:0007669"/>
    <property type="project" value="UniProtKB-UniRule"/>
</dbReference>
<dbReference type="InParanoid" id="B8MKS9"/>
<dbReference type="Pfam" id="PF01231">
    <property type="entry name" value="IDO"/>
    <property type="match status" value="1"/>
</dbReference>
<comment type="catalytic activity">
    <reaction evidence="4">
        <text>L-tryptophan + O2 = N-formyl-L-kynurenine</text>
        <dbReference type="Rhea" id="RHEA:24536"/>
        <dbReference type="ChEBI" id="CHEBI:15379"/>
        <dbReference type="ChEBI" id="CHEBI:57912"/>
        <dbReference type="ChEBI" id="CHEBI:58629"/>
    </reaction>
</comment>
<dbReference type="GO" id="GO:0033754">
    <property type="term" value="F:indoleamine 2,3-dioxygenase activity"/>
    <property type="evidence" value="ECO:0007669"/>
    <property type="project" value="UniProtKB-EC"/>
</dbReference>
<comment type="function">
    <text evidence="4">Produces N-formyl-kynurenine through the oxidation of tryptophan.</text>
</comment>
<dbReference type="OMA" id="WHQYSGG"/>
<dbReference type="GO" id="GO:0005737">
    <property type="term" value="C:cytoplasm"/>
    <property type="evidence" value="ECO:0007669"/>
    <property type="project" value="TreeGrafter"/>
</dbReference>
<dbReference type="PANTHER" id="PTHR28657">
    <property type="entry name" value="INDOLEAMINE 2,3-DIOXYGENASE"/>
    <property type="match status" value="1"/>
</dbReference>
<comment type="similarity">
    <text evidence="1 4">Belongs to the indoleamine 2,3-dioxygenase family.</text>
</comment>
<dbReference type="GeneID" id="8097904"/>
<keyword evidence="4" id="KW-0349">Heme</keyword>
<reference evidence="6" key="1">
    <citation type="journal article" date="2015" name="Genome Announc.">
        <title>Genome sequence of the AIDS-associated pathogen Penicillium marneffei (ATCC18224) and its near taxonomic relative Talaromyces stipitatus (ATCC10500).</title>
        <authorList>
            <person name="Nierman W.C."/>
            <person name="Fedorova-Abrams N.D."/>
            <person name="Andrianopoulos A."/>
        </authorList>
    </citation>
    <scope>NUCLEOTIDE SEQUENCE [LARGE SCALE GENOMIC DNA]</scope>
    <source>
        <strain evidence="6">ATCC 10500 / CBS 375.48 / QM 6759 / NRRL 1006</strain>
    </source>
</reference>
<dbReference type="GO" id="GO:0020037">
    <property type="term" value="F:heme binding"/>
    <property type="evidence" value="ECO:0007669"/>
    <property type="project" value="UniProtKB-UniRule"/>
</dbReference>
<dbReference type="InterPro" id="IPR037217">
    <property type="entry name" value="Trp/Indoleamine_2_3_dOase-like"/>
</dbReference>
<keyword evidence="2 4" id="KW-0479">Metal-binding</keyword>
<dbReference type="Gene3D" id="1.20.58.480">
    <property type="match status" value="1"/>
</dbReference>
<dbReference type="SUPFAM" id="SSF140959">
    <property type="entry name" value="Indolic compounds 2,3-dioxygenase-like"/>
    <property type="match status" value="1"/>
</dbReference>
<dbReference type="GO" id="GO:0034354">
    <property type="term" value="P:'de novo' NAD+ biosynthetic process from L-tryptophan"/>
    <property type="evidence" value="ECO:0007669"/>
    <property type="project" value="TreeGrafter"/>
</dbReference>
<evidence type="ECO:0000256" key="3">
    <source>
        <dbReference type="ARBA" id="ARBA00023004"/>
    </source>
</evidence>
<gene>
    <name evidence="5" type="ORF">TSTA_043960</name>
</gene>
<dbReference type="RefSeq" id="XP_002484881.1">
    <property type="nucleotide sequence ID" value="XM_002484836.1"/>
</dbReference>
<sequence>MLNIPSPPIPLDEFRVSYETGFLPVHSTANNKKLPLHRLSNPYYTPWEDVMTNLPRLIQSGEIRKKILDLPVLSVNGLDANEEAEWQRAYLVLAFLTHAYIWGGKKAEDKLPPSISRPFVEISAHLELPPCATYAALNLWNFTTKPSEDNEDIDLTNPDNLYTINSFTGTDDERWFLVVSVAMEACGAKMIRLVLDSIVTINMTTNNTSEDDGNTDISSNRNVILTNLLNEMGKCIDELGHILERMYERNDPMTFYHQIRPLLAGSKNMAAAGLPNGMFYDTGDNNGRWHQYSGGSNAQSSLVQLIDIALGIQHIASGEVSDKTGKDQRTAFMKVTPLWSPFWSFEN</sequence>
<dbReference type="STRING" id="441959.B8MKS9"/>
<evidence type="ECO:0000256" key="2">
    <source>
        <dbReference type="ARBA" id="ARBA00022723"/>
    </source>
</evidence>
<dbReference type="PROSITE" id="PS00876">
    <property type="entry name" value="IDO_1"/>
    <property type="match status" value="1"/>
</dbReference>
<accession>B8MKS9</accession>
<keyword evidence="6" id="KW-1185">Reference proteome</keyword>
<dbReference type="VEuPathDB" id="FungiDB:TSTA_043960"/>
<dbReference type="InterPro" id="IPR000898">
    <property type="entry name" value="Indolamine_dOase"/>
</dbReference>
<keyword evidence="4 5" id="KW-0223">Dioxygenase</keyword>
<dbReference type="Proteomes" id="UP000001745">
    <property type="component" value="Unassembled WGS sequence"/>
</dbReference>
<dbReference type="GO" id="GO:0019441">
    <property type="term" value="P:L-tryptophan catabolic process to kynurenine"/>
    <property type="evidence" value="ECO:0007669"/>
    <property type="project" value="UniProtKB-UniRule"/>
</dbReference>
<name>B8MKS9_TALSN</name>
<dbReference type="EC" id="1.13.11.52" evidence="4"/>
<keyword evidence="3 4" id="KW-0408">Iron</keyword>
<evidence type="ECO:0000256" key="4">
    <source>
        <dbReference type="RuleBase" id="RU369119"/>
    </source>
</evidence>
<proteinExistence type="inferred from homology"/>
<keyword evidence="4" id="KW-0560">Oxidoreductase</keyword>
<protein>
    <recommendedName>
        <fullName evidence="4">Indoleamine 2,3-dioxygenase</fullName>
        <ecNumber evidence="4">1.13.11.52</ecNumber>
    </recommendedName>
</protein>
<dbReference type="OrthoDB" id="540174at2759"/>
<dbReference type="eggNOG" id="ENOG502RZ6X">
    <property type="taxonomic scope" value="Eukaryota"/>
</dbReference>